<gene>
    <name evidence="7" type="ORF">FG384_13410</name>
</gene>
<dbReference type="GO" id="GO:0008234">
    <property type="term" value="F:cysteine-type peptidase activity"/>
    <property type="evidence" value="ECO:0007669"/>
    <property type="project" value="UniProtKB-KW"/>
</dbReference>
<dbReference type="RefSeq" id="WP_142643118.1">
    <property type="nucleotide sequence ID" value="NZ_VDGI01000015.1"/>
</dbReference>
<protein>
    <recommendedName>
        <fullName evidence="6">Ribosomal processing cysteine protease Prp</fullName>
    </recommendedName>
</protein>
<accession>A0A544TP23</accession>
<dbReference type="GO" id="GO:0042254">
    <property type="term" value="P:ribosome biogenesis"/>
    <property type="evidence" value="ECO:0007669"/>
    <property type="project" value="UniProtKB-KW"/>
</dbReference>
<dbReference type="InterPro" id="IPR036764">
    <property type="entry name" value="Peptidase_Prp_sf"/>
</dbReference>
<dbReference type="InterPro" id="IPR007422">
    <property type="entry name" value="Peptidase_Prp"/>
</dbReference>
<keyword evidence="8" id="KW-1185">Reference proteome</keyword>
<dbReference type="Proteomes" id="UP000316626">
    <property type="component" value="Unassembled WGS sequence"/>
</dbReference>
<evidence type="ECO:0000313" key="8">
    <source>
        <dbReference type="Proteomes" id="UP000316626"/>
    </source>
</evidence>
<evidence type="ECO:0000256" key="5">
    <source>
        <dbReference type="ARBA" id="ARBA00044503"/>
    </source>
</evidence>
<evidence type="ECO:0000256" key="1">
    <source>
        <dbReference type="ARBA" id="ARBA00022517"/>
    </source>
</evidence>
<dbReference type="PANTHER" id="PTHR39178">
    <property type="entry name" value="HYPOTHETICAL RIBOSOME-ASSOCIATED PROTEIN"/>
    <property type="match status" value="1"/>
</dbReference>
<dbReference type="Pfam" id="PF04327">
    <property type="entry name" value="Peptidase_Prp"/>
    <property type="match status" value="1"/>
</dbReference>
<proteinExistence type="inferred from homology"/>
<evidence type="ECO:0000256" key="2">
    <source>
        <dbReference type="ARBA" id="ARBA00022670"/>
    </source>
</evidence>
<dbReference type="Gene3D" id="3.30.70.1490">
    <property type="entry name" value="Cysteine protease Prp"/>
    <property type="match status" value="1"/>
</dbReference>
<evidence type="ECO:0000313" key="7">
    <source>
        <dbReference type="EMBL" id="TQR19206.1"/>
    </source>
</evidence>
<sequence length="111" mass="12019">MIKVTVTRDQSGLIHSFEMKGHANFAEHGKDLVCAGASAVSFGAVNAVIALTEITPIIEQKGNGGYLYVEVPSISDSEKAANIQLILEAMIVSLQTIEQDYGMYIQITFKK</sequence>
<organism evidence="7 8">
    <name type="scientific">Psychrobacillus vulpis</name>
    <dbReference type="NCBI Taxonomy" id="2325572"/>
    <lineage>
        <taxon>Bacteria</taxon>
        <taxon>Bacillati</taxon>
        <taxon>Bacillota</taxon>
        <taxon>Bacilli</taxon>
        <taxon>Bacillales</taxon>
        <taxon>Bacillaceae</taxon>
        <taxon>Psychrobacillus</taxon>
    </lineage>
</organism>
<evidence type="ECO:0000256" key="3">
    <source>
        <dbReference type="ARBA" id="ARBA00022801"/>
    </source>
</evidence>
<dbReference type="NCBIfam" id="NF011126">
    <property type="entry name" value="PRK14553.1-6"/>
    <property type="match status" value="1"/>
</dbReference>
<dbReference type="SUPFAM" id="SSF118010">
    <property type="entry name" value="TM1457-like"/>
    <property type="match status" value="1"/>
</dbReference>
<dbReference type="OrthoDB" id="48998at2"/>
<evidence type="ECO:0000256" key="4">
    <source>
        <dbReference type="ARBA" id="ARBA00022807"/>
    </source>
</evidence>
<keyword evidence="4" id="KW-0788">Thiol protease</keyword>
<dbReference type="GO" id="GO:0006508">
    <property type="term" value="P:proteolysis"/>
    <property type="evidence" value="ECO:0007669"/>
    <property type="project" value="UniProtKB-KW"/>
</dbReference>
<evidence type="ECO:0000256" key="6">
    <source>
        <dbReference type="ARBA" id="ARBA00044538"/>
    </source>
</evidence>
<keyword evidence="1" id="KW-0690">Ribosome biogenesis</keyword>
<dbReference type="CDD" id="cd16332">
    <property type="entry name" value="Prp-like"/>
    <property type="match status" value="1"/>
</dbReference>
<keyword evidence="2 7" id="KW-0645">Protease</keyword>
<keyword evidence="3" id="KW-0378">Hydrolase</keyword>
<name>A0A544TP23_9BACI</name>
<dbReference type="AlphaFoldDB" id="A0A544TP23"/>
<reference evidence="7 8" key="1">
    <citation type="submission" date="2019-06" db="EMBL/GenBank/DDBJ databases">
        <title>Psychrobacillus vulpis sp. nov., a new species isolated from feces of a red fox that inhabits in The Tablas de Daimiel Natural Park, Albacete, Spain.</title>
        <authorList>
            <person name="Rodriguez M."/>
            <person name="Reina J.C."/>
            <person name="Bejar V."/>
            <person name="Llamas I."/>
        </authorList>
    </citation>
    <scope>NUCLEOTIDE SEQUENCE [LARGE SCALE GENOMIC DNA]</scope>
    <source>
        <strain evidence="7 8">Z8</strain>
    </source>
</reference>
<dbReference type="EMBL" id="VDGI01000015">
    <property type="protein sequence ID" value="TQR19206.1"/>
    <property type="molecule type" value="Genomic_DNA"/>
</dbReference>
<comment type="caution">
    <text evidence="7">The sequence shown here is derived from an EMBL/GenBank/DDBJ whole genome shotgun (WGS) entry which is preliminary data.</text>
</comment>
<dbReference type="PANTHER" id="PTHR39178:SF1">
    <property type="entry name" value="RIBOSOMAL-PROCESSING CYSTEINE PROTEASE PRP"/>
    <property type="match status" value="1"/>
</dbReference>
<comment type="similarity">
    <text evidence="5">Belongs to the Prp family.</text>
</comment>